<keyword evidence="1" id="KW-0560">Oxidoreductase</keyword>
<dbReference type="InterPro" id="IPR002225">
    <property type="entry name" value="3Beta_OHSteriod_DH/Estase"/>
</dbReference>
<organism evidence="3 4">
    <name type="scientific">Acanthocheilonema viteae</name>
    <name type="common">Filarial nematode worm</name>
    <name type="synonym">Dipetalonema viteae</name>
    <dbReference type="NCBI Taxonomy" id="6277"/>
    <lineage>
        <taxon>Eukaryota</taxon>
        <taxon>Metazoa</taxon>
        <taxon>Ecdysozoa</taxon>
        <taxon>Nematoda</taxon>
        <taxon>Chromadorea</taxon>
        <taxon>Rhabditida</taxon>
        <taxon>Spirurina</taxon>
        <taxon>Spiruromorpha</taxon>
        <taxon>Filarioidea</taxon>
        <taxon>Onchocercidae</taxon>
        <taxon>Acanthocheilonema</taxon>
    </lineage>
</organism>
<feature type="domain" description="3-beta hydroxysteroid dehydrogenase/isomerase" evidence="2">
    <location>
        <begin position="8"/>
        <end position="278"/>
    </location>
</feature>
<dbReference type="PANTHER" id="PTHR43000">
    <property type="entry name" value="DTDP-D-GLUCOSE 4,6-DEHYDRATASE-RELATED"/>
    <property type="match status" value="1"/>
</dbReference>
<dbReference type="SUPFAM" id="SSF51735">
    <property type="entry name" value="NAD(P)-binding Rossmann-fold domains"/>
    <property type="match status" value="1"/>
</dbReference>
<name>A0A498SM86_ACAVI</name>
<dbReference type="GO" id="GO:0006694">
    <property type="term" value="P:steroid biosynthetic process"/>
    <property type="evidence" value="ECO:0007669"/>
    <property type="project" value="InterPro"/>
</dbReference>
<dbReference type="OrthoDB" id="2735536at2759"/>
<dbReference type="GO" id="GO:0016616">
    <property type="term" value="F:oxidoreductase activity, acting on the CH-OH group of donors, NAD or NADP as acceptor"/>
    <property type="evidence" value="ECO:0007669"/>
    <property type="project" value="InterPro"/>
</dbReference>
<feature type="non-terminal residue" evidence="3">
    <location>
        <position position="356"/>
    </location>
</feature>
<dbReference type="Gene3D" id="3.40.50.720">
    <property type="entry name" value="NAD(P)-binding Rossmann-like Domain"/>
    <property type="match status" value="1"/>
</dbReference>
<keyword evidence="4" id="KW-1185">Reference proteome</keyword>
<sequence>MIDEEIVAITGGSGFLAQHLISCLQRTKGAIVEIRTIDRNPFSRFLDYPACIPLIHHQFDICDENELKKALNSVTTVFHCAGKSLEYLHDGINHTDQYWYDNTNATEILLKVMHEEKIPRLIHVSDAYASLPEGDNYGLSEQMHLGFPNSFMLGIYGQSKIRAEMCVRKAAAKGQINALILRPTFIYGEGEKHLLGSALKLCSAYGGIPYLQDESRGHHQFLYAGNMAAIMKRGMVCLKESPERYNGEVVICMDCTPCIRFVDFMEPFLEANGMKRISTLSYLQTHLTAIFYEILNRIAPQKSFGHLTLMANKFINCWTVGFSNRKLRLLLDFVPPYEQSQAVDQSLCWHRKNGKA</sequence>
<evidence type="ECO:0000313" key="3">
    <source>
        <dbReference type="EMBL" id="VBB32919.1"/>
    </source>
</evidence>
<evidence type="ECO:0000259" key="2">
    <source>
        <dbReference type="Pfam" id="PF01073"/>
    </source>
</evidence>
<dbReference type="STRING" id="6277.A0A498SM86"/>
<evidence type="ECO:0000256" key="1">
    <source>
        <dbReference type="RuleBase" id="RU004475"/>
    </source>
</evidence>
<dbReference type="InterPro" id="IPR036291">
    <property type="entry name" value="NAD(P)-bd_dom_sf"/>
</dbReference>
<proteinExistence type="inferred from homology"/>
<dbReference type="EMBL" id="UPTC01002019">
    <property type="protein sequence ID" value="VBB32919.1"/>
    <property type="molecule type" value="Genomic_DNA"/>
</dbReference>
<reference evidence="3 4" key="1">
    <citation type="submission" date="2018-08" db="EMBL/GenBank/DDBJ databases">
        <authorList>
            <person name="Laetsch R D."/>
            <person name="Stevens L."/>
            <person name="Kumar S."/>
            <person name="Blaxter L. M."/>
        </authorList>
    </citation>
    <scope>NUCLEOTIDE SEQUENCE [LARGE SCALE GENOMIC DNA]</scope>
</reference>
<protein>
    <recommendedName>
        <fullName evidence="2">3-beta hydroxysteroid dehydrogenase/isomerase domain-containing protein</fullName>
    </recommendedName>
</protein>
<dbReference type="AlphaFoldDB" id="A0A498SM86"/>
<dbReference type="Proteomes" id="UP000276991">
    <property type="component" value="Unassembled WGS sequence"/>
</dbReference>
<dbReference type="Pfam" id="PF01073">
    <property type="entry name" value="3Beta_HSD"/>
    <property type="match status" value="1"/>
</dbReference>
<gene>
    <name evidence="3" type="ORF">NAV_LOCUS7710</name>
</gene>
<comment type="similarity">
    <text evidence="1">Belongs to the 3-beta-HSD family.</text>
</comment>
<accession>A0A498SM86</accession>
<evidence type="ECO:0000313" key="4">
    <source>
        <dbReference type="Proteomes" id="UP000276991"/>
    </source>
</evidence>